<gene>
    <name evidence="9" type="ORF">N656DRAFT_774515</name>
</gene>
<proteinExistence type="inferred from homology"/>
<feature type="transmembrane region" description="Helical" evidence="8">
    <location>
        <begin position="97"/>
        <end position="123"/>
    </location>
</feature>
<protein>
    <recommendedName>
        <fullName evidence="11">Chromate transporter</fullName>
    </recommendedName>
</protein>
<evidence type="ECO:0000256" key="5">
    <source>
        <dbReference type="ARBA" id="ARBA00022989"/>
    </source>
</evidence>
<feature type="transmembrane region" description="Helical" evidence="8">
    <location>
        <begin position="441"/>
        <end position="465"/>
    </location>
</feature>
<dbReference type="RefSeq" id="XP_064673864.1">
    <property type="nucleotide sequence ID" value="XM_064814283.1"/>
</dbReference>
<evidence type="ECO:0008006" key="11">
    <source>
        <dbReference type="Google" id="ProtNLM"/>
    </source>
</evidence>
<dbReference type="GO" id="GO:0015109">
    <property type="term" value="F:chromate transmembrane transporter activity"/>
    <property type="evidence" value="ECO:0007669"/>
    <property type="project" value="InterPro"/>
</dbReference>
<keyword evidence="6 8" id="KW-0472">Membrane</keyword>
<evidence type="ECO:0000256" key="7">
    <source>
        <dbReference type="SAM" id="MobiDB-lite"/>
    </source>
</evidence>
<feature type="region of interest" description="Disordered" evidence="7">
    <location>
        <begin position="220"/>
        <end position="327"/>
    </location>
</feature>
<comment type="similarity">
    <text evidence="2">Belongs to the chromate ion transporter (CHR) (TC 2.A.51) family.</text>
</comment>
<keyword evidence="3" id="KW-1003">Cell membrane</keyword>
<dbReference type="Proteomes" id="UP001302812">
    <property type="component" value="Unassembled WGS sequence"/>
</dbReference>
<feature type="compositionally biased region" description="Basic and acidic residues" evidence="7">
    <location>
        <begin position="318"/>
        <end position="327"/>
    </location>
</feature>
<feature type="transmembrane region" description="Helical" evidence="8">
    <location>
        <begin position="135"/>
        <end position="156"/>
    </location>
</feature>
<evidence type="ECO:0000256" key="8">
    <source>
        <dbReference type="SAM" id="Phobius"/>
    </source>
</evidence>
<feature type="transmembrane region" description="Helical" evidence="8">
    <location>
        <begin position="168"/>
        <end position="199"/>
    </location>
</feature>
<organism evidence="9 10">
    <name type="scientific">Canariomyces notabilis</name>
    <dbReference type="NCBI Taxonomy" id="2074819"/>
    <lineage>
        <taxon>Eukaryota</taxon>
        <taxon>Fungi</taxon>
        <taxon>Dikarya</taxon>
        <taxon>Ascomycota</taxon>
        <taxon>Pezizomycotina</taxon>
        <taxon>Sordariomycetes</taxon>
        <taxon>Sordariomycetidae</taxon>
        <taxon>Sordariales</taxon>
        <taxon>Chaetomiaceae</taxon>
        <taxon>Canariomyces</taxon>
    </lineage>
</organism>
<feature type="transmembrane region" description="Helical" evidence="8">
    <location>
        <begin position="514"/>
        <end position="546"/>
    </location>
</feature>
<reference evidence="9" key="2">
    <citation type="submission" date="2023-05" db="EMBL/GenBank/DDBJ databases">
        <authorList>
            <consortium name="Lawrence Berkeley National Laboratory"/>
            <person name="Steindorff A."/>
            <person name="Hensen N."/>
            <person name="Bonometti L."/>
            <person name="Westerberg I."/>
            <person name="Brannstrom I.O."/>
            <person name="Guillou S."/>
            <person name="Cros-Aarteil S."/>
            <person name="Calhoun S."/>
            <person name="Haridas S."/>
            <person name="Kuo A."/>
            <person name="Mondo S."/>
            <person name="Pangilinan J."/>
            <person name="Riley R."/>
            <person name="Labutti K."/>
            <person name="Andreopoulos B."/>
            <person name="Lipzen A."/>
            <person name="Chen C."/>
            <person name="Yanf M."/>
            <person name="Daum C."/>
            <person name="Ng V."/>
            <person name="Clum A."/>
            <person name="Ohm R."/>
            <person name="Martin F."/>
            <person name="Silar P."/>
            <person name="Natvig D."/>
            <person name="Lalanne C."/>
            <person name="Gautier V."/>
            <person name="Ament-Velasquez S.L."/>
            <person name="Kruys A."/>
            <person name="Hutchinson M.I."/>
            <person name="Powell A.J."/>
            <person name="Barry K."/>
            <person name="Miller A.N."/>
            <person name="Grigoriev I.V."/>
            <person name="Debuchy R."/>
            <person name="Gladieux P."/>
            <person name="Thoren M.H."/>
            <person name="Johannesson H."/>
        </authorList>
    </citation>
    <scope>NUCLEOTIDE SEQUENCE</scope>
    <source>
        <strain evidence="9">CBS 508.74</strain>
    </source>
</reference>
<dbReference type="GO" id="GO:0005886">
    <property type="term" value="C:plasma membrane"/>
    <property type="evidence" value="ECO:0007669"/>
    <property type="project" value="UniProtKB-SubCell"/>
</dbReference>
<evidence type="ECO:0000256" key="6">
    <source>
        <dbReference type="ARBA" id="ARBA00023136"/>
    </source>
</evidence>
<evidence type="ECO:0000313" key="9">
    <source>
        <dbReference type="EMBL" id="KAK4116294.1"/>
    </source>
</evidence>
<reference evidence="9" key="1">
    <citation type="journal article" date="2023" name="Mol. Phylogenet. Evol.">
        <title>Genome-scale phylogeny and comparative genomics of the fungal order Sordariales.</title>
        <authorList>
            <person name="Hensen N."/>
            <person name="Bonometti L."/>
            <person name="Westerberg I."/>
            <person name="Brannstrom I.O."/>
            <person name="Guillou S."/>
            <person name="Cros-Aarteil S."/>
            <person name="Calhoun S."/>
            <person name="Haridas S."/>
            <person name="Kuo A."/>
            <person name="Mondo S."/>
            <person name="Pangilinan J."/>
            <person name="Riley R."/>
            <person name="LaButti K."/>
            <person name="Andreopoulos B."/>
            <person name="Lipzen A."/>
            <person name="Chen C."/>
            <person name="Yan M."/>
            <person name="Daum C."/>
            <person name="Ng V."/>
            <person name="Clum A."/>
            <person name="Steindorff A."/>
            <person name="Ohm R.A."/>
            <person name="Martin F."/>
            <person name="Silar P."/>
            <person name="Natvig D.O."/>
            <person name="Lalanne C."/>
            <person name="Gautier V."/>
            <person name="Ament-Velasquez S.L."/>
            <person name="Kruys A."/>
            <person name="Hutchinson M.I."/>
            <person name="Powell A.J."/>
            <person name="Barry K."/>
            <person name="Miller A.N."/>
            <person name="Grigoriev I.V."/>
            <person name="Debuchy R."/>
            <person name="Gladieux P."/>
            <person name="Hiltunen Thoren M."/>
            <person name="Johannesson H."/>
        </authorList>
    </citation>
    <scope>NUCLEOTIDE SEQUENCE</scope>
    <source>
        <strain evidence="9">CBS 508.74</strain>
    </source>
</reference>
<keyword evidence="5 8" id="KW-1133">Transmembrane helix</keyword>
<feature type="transmembrane region" description="Helical" evidence="8">
    <location>
        <begin position="366"/>
        <end position="388"/>
    </location>
</feature>
<feature type="transmembrane region" description="Helical" evidence="8">
    <location>
        <begin position="335"/>
        <end position="354"/>
    </location>
</feature>
<accession>A0AAN6TKQ9</accession>
<feature type="compositionally biased region" description="Polar residues" evidence="7">
    <location>
        <begin position="294"/>
        <end position="303"/>
    </location>
</feature>
<dbReference type="Pfam" id="PF02417">
    <property type="entry name" value="Chromate_transp"/>
    <property type="match status" value="2"/>
</dbReference>
<keyword evidence="10" id="KW-1185">Reference proteome</keyword>
<comment type="caution">
    <text evidence="9">The sequence shown here is derived from an EMBL/GenBank/DDBJ whole genome shotgun (WGS) entry which is preliminary data.</text>
</comment>
<feature type="compositionally biased region" description="Polar residues" evidence="7">
    <location>
        <begin position="268"/>
        <end position="284"/>
    </location>
</feature>
<keyword evidence="4 8" id="KW-0812">Transmembrane</keyword>
<feature type="transmembrane region" description="Helical" evidence="8">
    <location>
        <begin position="477"/>
        <end position="494"/>
    </location>
</feature>
<name>A0AAN6TKQ9_9PEZI</name>
<evidence type="ECO:0000256" key="4">
    <source>
        <dbReference type="ARBA" id="ARBA00022692"/>
    </source>
</evidence>
<evidence type="ECO:0000256" key="2">
    <source>
        <dbReference type="ARBA" id="ARBA00005262"/>
    </source>
</evidence>
<feature type="compositionally biased region" description="Basic and acidic residues" evidence="7">
    <location>
        <begin position="227"/>
        <end position="238"/>
    </location>
</feature>
<evidence type="ECO:0000256" key="3">
    <source>
        <dbReference type="ARBA" id="ARBA00022475"/>
    </source>
</evidence>
<evidence type="ECO:0000256" key="1">
    <source>
        <dbReference type="ARBA" id="ARBA00004651"/>
    </source>
</evidence>
<dbReference type="EMBL" id="MU853333">
    <property type="protein sequence ID" value="KAK4116294.1"/>
    <property type="molecule type" value="Genomic_DNA"/>
</dbReference>
<comment type="subcellular location">
    <subcellularLocation>
        <location evidence="1">Cell membrane</location>
        <topology evidence="1">Multi-pass membrane protein</topology>
    </subcellularLocation>
</comment>
<dbReference type="PANTHER" id="PTHR33567:SF3">
    <property type="entry name" value="CHROMATE ION TRANSPORTER (EUROFUNG)"/>
    <property type="match status" value="1"/>
</dbReference>
<dbReference type="PANTHER" id="PTHR33567">
    <property type="entry name" value="CHROMATE ION TRANSPORTER (EUROFUNG)"/>
    <property type="match status" value="1"/>
</dbReference>
<dbReference type="GeneID" id="89938408"/>
<evidence type="ECO:0000313" key="10">
    <source>
        <dbReference type="Proteomes" id="UP001302812"/>
    </source>
</evidence>
<dbReference type="InterPro" id="IPR003370">
    <property type="entry name" value="Chromate_transpt"/>
</dbReference>
<dbReference type="AlphaFoldDB" id="A0AAN6TKQ9"/>
<sequence>MGLASRWSPKNWRRDSESGYDWNFGPRFWNAFRENWYLGFTSFGGPPVHFKIFRDKFVTKIQWIDEQVYQELFSVCQAFSGPGSTKMHYCINLIHDGFLPAVFAFLLWSLPGALGMFGLAIGISNVGETLPRPVYALLSGLNAATVGIIALAGVQLAEKAITDKLTRLLVFFGAAAGLLYNALWYFPVLMVVAGIIAVVHDFRWLHGPVKALLGFPKKVTGRGKKEKQRDASAERGEEQELAAVSQQASSTPAGAAPSEPVIARPPSIKSNYSTRQRLPLSTQDLTHDDETGSPGKQRNLQQLSPPPSPTHDQPPADDEPRTVPENRRLPLSWKGGLALIGLFLASFIVVLVLRGTLASPHLLYRLFANMYLAGTIIFGGGPVVIPLLREYVVSEGWVSPRDFLIGLAIIQSFPGPNFNFAVFLGTLTAVNGGYPGAAGAVLGYLGIFLPGLVTVHGTMGVWAALRSKRWVKSGLRGINAAAVGLIYTAVYRLWQIGWIDEGFSRGTSLANDPWWVVVTATSYVGGCWFGVSPPVACVLGAVLGLVRYGVVVGQGY</sequence>